<dbReference type="AlphaFoldDB" id="A0A0H3ZT76"/>
<evidence type="ECO:0000256" key="1">
    <source>
        <dbReference type="SAM" id="MobiDB-lite"/>
    </source>
</evidence>
<protein>
    <submittedName>
        <fullName evidence="2">Phage protein</fullName>
    </submittedName>
</protein>
<reference evidence="2" key="1">
    <citation type="journal article" date="2015" name="MBio">
        <title>Eco-Evolutionary Dynamics of Episomes among Ecologically Cohesive Bacterial Populations.</title>
        <authorList>
            <person name="Xue H."/>
            <person name="Cordero O.X."/>
            <person name="Camas F.M."/>
            <person name="Trimble W."/>
            <person name="Meyer F."/>
            <person name="Guglielmini J."/>
            <person name="Rocha E.P."/>
            <person name="Polz M.F."/>
        </authorList>
    </citation>
    <scope>NUCLEOTIDE SEQUENCE</scope>
    <source>
        <strain evidence="2">5S_214</strain>
    </source>
</reference>
<organism evidence="2">
    <name type="scientific">Vibrio splendidus</name>
    <dbReference type="NCBI Taxonomy" id="29497"/>
    <lineage>
        <taxon>Bacteria</taxon>
        <taxon>Pseudomonadati</taxon>
        <taxon>Pseudomonadota</taxon>
        <taxon>Gammaproteobacteria</taxon>
        <taxon>Vibrionales</taxon>
        <taxon>Vibrionaceae</taxon>
        <taxon>Vibrio</taxon>
    </lineage>
</organism>
<proteinExistence type="predicted"/>
<evidence type="ECO:0000313" key="2">
    <source>
        <dbReference type="EMBL" id="AKN37687.1"/>
    </source>
</evidence>
<dbReference type="NCBIfam" id="TIGR01725">
    <property type="entry name" value="phge_HK97_gp10"/>
    <property type="match status" value="1"/>
</dbReference>
<feature type="region of interest" description="Disordered" evidence="1">
    <location>
        <begin position="42"/>
        <end position="97"/>
    </location>
</feature>
<feature type="compositionally biased region" description="Basic and acidic residues" evidence="1">
    <location>
        <begin position="53"/>
        <end position="66"/>
    </location>
</feature>
<name>A0A0H3ZT76_VIBSP</name>
<sequence length="140" mass="15658">MIDNIEVQGLAELEKQLTKLGAEMGWPVLRVACREAMKPVKKQMQENAPFDEDPTREAGPHMRDKISLTTRKKGSKSSKNTAAVTRVGPTKQHSQKAIAAEYGTAKQSPTPFMRNALFDNRHQVVNTFKQVLRAKLIEVS</sequence>
<dbReference type="InterPro" id="IPR010064">
    <property type="entry name" value="HK97-gp10_tail"/>
</dbReference>
<dbReference type="EMBL" id="KP795544">
    <property type="protein sequence ID" value="AKN37687.1"/>
    <property type="molecule type" value="Genomic_DNA"/>
</dbReference>
<accession>A0A0H3ZT76</accession>